<dbReference type="GO" id="GO:0005737">
    <property type="term" value="C:cytoplasm"/>
    <property type="evidence" value="ECO:0007669"/>
    <property type="project" value="TreeGrafter"/>
</dbReference>
<feature type="compositionally biased region" description="Low complexity" evidence="1">
    <location>
        <begin position="233"/>
        <end position="244"/>
    </location>
</feature>
<feature type="compositionally biased region" description="Low complexity" evidence="1">
    <location>
        <begin position="338"/>
        <end position="351"/>
    </location>
</feature>
<feature type="compositionally biased region" description="Polar residues" evidence="1">
    <location>
        <begin position="46"/>
        <end position="57"/>
    </location>
</feature>
<evidence type="ECO:0000313" key="3">
    <source>
        <dbReference type="Proteomes" id="UP000472372"/>
    </source>
</evidence>
<feature type="compositionally biased region" description="Low complexity" evidence="1">
    <location>
        <begin position="1"/>
        <end position="11"/>
    </location>
</feature>
<dbReference type="Pfam" id="PF13855">
    <property type="entry name" value="LRR_8"/>
    <property type="match status" value="2"/>
</dbReference>
<proteinExistence type="predicted"/>
<dbReference type="InterPro" id="IPR050216">
    <property type="entry name" value="LRR_domain-containing"/>
</dbReference>
<evidence type="ECO:0000313" key="2">
    <source>
        <dbReference type="EMBL" id="CAE7216237.1"/>
    </source>
</evidence>
<dbReference type="InterPro" id="IPR003591">
    <property type="entry name" value="Leu-rich_rpt_typical-subtyp"/>
</dbReference>
<feature type="compositionally biased region" description="Polar residues" evidence="1">
    <location>
        <begin position="153"/>
        <end position="168"/>
    </location>
</feature>
<dbReference type="SMART" id="SM00369">
    <property type="entry name" value="LRR_TYP"/>
    <property type="match status" value="9"/>
</dbReference>
<accession>A0A6S6WH88</accession>
<dbReference type="SMART" id="SM00364">
    <property type="entry name" value="LRR_BAC"/>
    <property type="match status" value="7"/>
</dbReference>
<dbReference type="Gene3D" id="3.80.10.10">
    <property type="entry name" value="Ribonuclease Inhibitor"/>
    <property type="match status" value="2"/>
</dbReference>
<feature type="compositionally biased region" description="Low complexity" evidence="1">
    <location>
        <begin position="129"/>
        <end position="139"/>
    </location>
</feature>
<feature type="compositionally biased region" description="Polar residues" evidence="1">
    <location>
        <begin position="64"/>
        <end position="87"/>
    </location>
</feature>
<feature type="compositionally biased region" description="Low complexity" evidence="1">
    <location>
        <begin position="182"/>
        <end position="195"/>
    </location>
</feature>
<dbReference type="PROSITE" id="PS51450">
    <property type="entry name" value="LRR"/>
    <property type="match status" value="3"/>
</dbReference>
<feature type="compositionally biased region" description="Low complexity" evidence="1">
    <location>
        <begin position="88"/>
        <end position="105"/>
    </location>
</feature>
<reference evidence="2" key="1">
    <citation type="submission" date="2021-02" db="EMBL/GenBank/DDBJ databases">
        <authorList>
            <person name="Syme A R."/>
            <person name="Syme A R."/>
            <person name="Moolhuijzen P."/>
        </authorList>
    </citation>
    <scope>NUCLEOTIDE SEQUENCE</scope>
    <source>
        <strain evidence="2">W1-1</strain>
    </source>
</reference>
<feature type="compositionally biased region" description="Low complexity" evidence="1">
    <location>
        <begin position="308"/>
        <end position="319"/>
    </location>
</feature>
<dbReference type="InterPro" id="IPR032675">
    <property type="entry name" value="LRR_dom_sf"/>
</dbReference>
<dbReference type="EMBL" id="HG992987">
    <property type="protein sequence ID" value="CAE7216237.1"/>
    <property type="molecule type" value="Genomic_DNA"/>
</dbReference>
<feature type="compositionally biased region" description="Polar residues" evidence="1">
    <location>
        <begin position="322"/>
        <end position="337"/>
    </location>
</feature>
<dbReference type="InterPro" id="IPR001611">
    <property type="entry name" value="Leu-rich_rpt"/>
</dbReference>
<dbReference type="Proteomes" id="UP000472372">
    <property type="component" value="Chromosome 11"/>
</dbReference>
<protein>
    <submittedName>
        <fullName evidence="2">Leucine-rich repeat protein</fullName>
    </submittedName>
</protein>
<gene>
    <name evidence="2" type="ORF">PTTW11_10799</name>
</gene>
<feature type="region of interest" description="Disordered" evidence="1">
    <location>
        <begin position="1"/>
        <end position="471"/>
    </location>
</feature>
<name>A0A6S6WH88_9PLEO</name>
<evidence type="ECO:0000256" key="1">
    <source>
        <dbReference type="SAM" id="MobiDB-lite"/>
    </source>
</evidence>
<sequence>MESSPVSRPSSIPRPAPSRLPVLRPSGSVSQLRAPTSTEQLRKKPSNSAISNISNDQPLRRKPSLQSISRPTASTLQKKTSRVSLARSNTTASTASQPTSANSSSGKAPLASNPRRASGIPSFGQPRHSITSTISSTSSDASVFRRPLARPPSRQTNEQLSRPTSSSAPGEDDTLGSLNGFRSASRASSRASSRAGFNEDDPEADYAVKDETVSKHMARKKSRQSLSERTIESLSQLPSSPGSKKGSRRSSFFNADNSMPPPLRPASVTSNGSRPSTSDGAPQVASATPRRLGGPSNRLSMTAPGKRSASASVTTSTVTPIRANSVSRSVSTVKKQPSSSTLSTTQNLQNTPKARPLSTSKSLVTWTPKPKPSLGNVFSQAVSPPGTAVASPNRDTPVKKTPDTVRRVASSSIALRDHIAKAKATKKPDVTESPPKPASSSNALREQIAKARAAAKQAKTEPVRNSTPPTDVIVPDAAEIATFDFGLEDDPFNQNPKGGKSVLRRRIDSARSDGRLNIAAMGLKEIPDDVLAMYIYDPNDTKVAWGEVVDLSAILAADNELEILPDSMFPDVTVEDMVDSDEAGPQFGGVQNLDFHGNLLRELPVGMRRLTQLSKLNLSRNKLSMEMLDVIAQIPTLRELKLAENDLEGDLSPALCNLTALEVLELQSNKLVSIPTDIERMTQLRMLNVSDNQLRSIPSEVFSSTLIELHASKNRLGGSLFSIDTVSALQELHVAQNSLTSLCDGDAMDLPALKVLNVSTNRLTSLPIVSTWVSLITLLVGENKLSALPEGFVTLHQLRTADFTGNDITQLDERIALMKSLDHLTVAANPLRDRKFLTMGTDEMKRDLAARLPADEVLADIDEDLDNAVEETQTQWQLTPSGTLDLADKDMSELEIDDATLEVFAEGLRQLHLQRNKFETIPSIVVKFDHLTLLDLSRNNIEVALSAPLDLPQLRDLRLASNKITSLTPLTTYLAAPNLVTLDVSINRLSGALPILHVSFPSLTTVLASDNKISEVSVDSLTNLRIVNLGNNDIERLEPRIGLLQGTLTGLEVEGNKFRVPNRQVLQKGTDAVLAWLKDKIPRESWKSADSAGTEFFDANDGSF</sequence>
<feature type="compositionally biased region" description="Polar residues" evidence="1">
    <location>
        <begin position="267"/>
        <end position="280"/>
    </location>
</feature>
<feature type="compositionally biased region" description="Basic and acidic residues" evidence="1">
    <location>
        <begin position="396"/>
        <end position="406"/>
    </location>
</feature>
<organism evidence="2 3">
    <name type="scientific">Pyrenophora teres f. teres</name>
    <dbReference type="NCBI Taxonomy" id="97479"/>
    <lineage>
        <taxon>Eukaryota</taxon>
        <taxon>Fungi</taxon>
        <taxon>Dikarya</taxon>
        <taxon>Ascomycota</taxon>
        <taxon>Pezizomycotina</taxon>
        <taxon>Dothideomycetes</taxon>
        <taxon>Pleosporomycetidae</taxon>
        <taxon>Pleosporales</taxon>
        <taxon>Pleosporineae</taxon>
        <taxon>Pleosporaceae</taxon>
        <taxon>Pyrenophora</taxon>
    </lineage>
</organism>
<feature type="compositionally biased region" description="Basic and acidic residues" evidence="1">
    <location>
        <begin position="415"/>
        <end position="430"/>
    </location>
</feature>
<dbReference type="PANTHER" id="PTHR48051:SF1">
    <property type="entry name" value="RAS SUPPRESSOR PROTEIN 1"/>
    <property type="match status" value="1"/>
</dbReference>
<dbReference type="AlphaFoldDB" id="A0A6S6WH88"/>
<feature type="compositionally biased region" description="Polar residues" evidence="1">
    <location>
        <begin position="27"/>
        <end position="39"/>
    </location>
</feature>
<dbReference type="SUPFAM" id="SSF52058">
    <property type="entry name" value="L domain-like"/>
    <property type="match status" value="2"/>
</dbReference>
<dbReference type="PANTHER" id="PTHR48051">
    <property type="match status" value="1"/>
</dbReference>